<protein>
    <recommendedName>
        <fullName evidence="3">DUF2969 domain-containing protein</fullName>
    </recommendedName>
</protein>
<dbReference type="AlphaFoldDB" id="A0A0R1U2X9"/>
<dbReference type="PATRIC" id="fig|1423740.3.peg.715"/>
<evidence type="ECO:0008006" key="3">
    <source>
        <dbReference type="Google" id="ProtNLM"/>
    </source>
</evidence>
<organism evidence="1 2">
    <name type="scientific">Ligilactobacillus equi DSM 15833 = JCM 10991</name>
    <dbReference type="NCBI Taxonomy" id="1423740"/>
    <lineage>
        <taxon>Bacteria</taxon>
        <taxon>Bacillati</taxon>
        <taxon>Bacillota</taxon>
        <taxon>Bacilli</taxon>
        <taxon>Lactobacillales</taxon>
        <taxon>Lactobacillaceae</taxon>
        <taxon>Ligilactobacillus</taxon>
    </lineage>
</organism>
<accession>A0A0R1U2X9</accession>
<proteinExistence type="predicted"/>
<dbReference type="EMBL" id="AZFH01000001">
    <property type="protein sequence ID" value="KRL85298.1"/>
    <property type="molecule type" value="Genomic_DNA"/>
</dbReference>
<evidence type="ECO:0000313" key="1">
    <source>
        <dbReference type="EMBL" id="KRL85298.1"/>
    </source>
</evidence>
<gene>
    <name evidence="1" type="ORF">FC36_GL000669</name>
</gene>
<dbReference type="Pfam" id="PF11184">
    <property type="entry name" value="DUF2969"/>
    <property type="match status" value="1"/>
</dbReference>
<evidence type="ECO:0000313" key="2">
    <source>
        <dbReference type="Proteomes" id="UP000051048"/>
    </source>
</evidence>
<reference evidence="1 2" key="1">
    <citation type="journal article" date="2015" name="Genome Announc.">
        <title>Expanding the biotechnology potential of lactobacilli through comparative genomics of 213 strains and associated genera.</title>
        <authorList>
            <person name="Sun Z."/>
            <person name="Harris H.M."/>
            <person name="McCann A."/>
            <person name="Guo C."/>
            <person name="Argimon S."/>
            <person name="Zhang W."/>
            <person name="Yang X."/>
            <person name="Jeffery I.B."/>
            <person name="Cooney J.C."/>
            <person name="Kagawa T.F."/>
            <person name="Liu W."/>
            <person name="Song Y."/>
            <person name="Salvetti E."/>
            <person name="Wrobel A."/>
            <person name="Rasinkangas P."/>
            <person name="Parkhill J."/>
            <person name="Rea M.C."/>
            <person name="O'Sullivan O."/>
            <person name="Ritari J."/>
            <person name="Douillard F.P."/>
            <person name="Paul Ross R."/>
            <person name="Yang R."/>
            <person name="Briner A.E."/>
            <person name="Felis G.E."/>
            <person name="de Vos W.M."/>
            <person name="Barrangou R."/>
            <person name="Klaenhammer T.R."/>
            <person name="Caufield P.W."/>
            <person name="Cui Y."/>
            <person name="Zhang H."/>
            <person name="O'Toole P.W."/>
        </authorList>
    </citation>
    <scope>NUCLEOTIDE SEQUENCE [LARGE SCALE GENOMIC DNA]</scope>
    <source>
        <strain evidence="1 2">DSM 15833</strain>
    </source>
</reference>
<sequence>MSRREKNVEITETETVGVDGNPATELKLGTESLGLVTEDGGKTVAVLPSGEKFRVSSQSEAITLLIRDFHLHRG</sequence>
<dbReference type="InterPro" id="IPR021351">
    <property type="entry name" value="DUF2969"/>
</dbReference>
<comment type="caution">
    <text evidence="1">The sequence shown here is derived from an EMBL/GenBank/DDBJ whole genome shotgun (WGS) entry which is preliminary data.</text>
</comment>
<name>A0A0R1U2X9_9LACO</name>
<dbReference type="Proteomes" id="UP000051048">
    <property type="component" value="Unassembled WGS sequence"/>
</dbReference>
<dbReference type="STRING" id="1423740.FC36_GL000669"/>
<dbReference type="OrthoDB" id="2297901at2"/>
<dbReference type="RefSeq" id="WP_023858974.1">
    <property type="nucleotide sequence ID" value="NZ_AZFH01000001.1"/>
</dbReference>